<feature type="compositionally biased region" description="Gly residues" evidence="1">
    <location>
        <begin position="171"/>
        <end position="190"/>
    </location>
</feature>
<accession>A0ABR3FYS1</accession>
<reference evidence="2 3" key="1">
    <citation type="submission" date="2024-02" db="EMBL/GenBank/DDBJ databases">
        <title>A draft genome for the cacao thread blight pathogen Marasmius crinis-equi.</title>
        <authorList>
            <person name="Cohen S.P."/>
            <person name="Baruah I.K."/>
            <person name="Amoako-Attah I."/>
            <person name="Bukari Y."/>
            <person name="Meinhardt L.W."/>
            <person name="Bailey B.A."/>
        </authorList>
    </citation>
    <scope>NUCLEOTIDE SEQUENCE [LARGE SCALE GENOMIC DNA]</scope>
    <source>
        <strain evidence="2 3">GH-76</strain>
    </source>
</reference>
<dbReference type="Proteomes" id="UP001465976">
    <property type="component" value="Unassembled WGS sequence"/>
</dbReference>
<evidence type="ECO:0000313" key="2">
    <source>
        <dbReference type="EMBL" id="KAL0580677.1"/>
    </source>
</evidence>
<dbReference type="EMBL" id="JBAHYK010000025">
    <property type="protein sequence ID" value="KAL0580677.1"/>
    <property type="molecule type" value="Genomic_DNA"/>
</dbReference>
<protein>
    <submittedName>
        <fullName evidence="2">Pre-mRNA cleavage and polyadenylation factor (CPF) complex subunit</fullName>
    </submittedName>
</protein>
<evidence type="ECO:0000313" key="3">
    <source>
        <dbReference type="Proteomes" id="UP001465976"/>
    </source>
</evidence>
<keyword evidence="3" id="KW-1185">Reference proteome</keyword>
<name>A0ABR3FYS1_9AGAR</name>
<feature type="region of interest" description="Disordered" evidence="1">
    <location>
        <begin position="46"/>
        <end position="69"/>
    </location>
</feature>
<gene>
    <name evidence="2" type="primary">PFS2_2</name>
    <name evidence="2" type="ORF">V5O48_001318</name>
</gene>
<organism evidence="2 3">
    <name type="scientific">Marasmius crinis-equi</name>
    <dbReference type="NCBI Taxonomy" id="585013"/>
    <lineage>
        <taxon>Eukaryota</taxon>
        <taxon>Fungi</taxon>
        <taxon>Dikarya</taxon>
        <taxon>Basidiomycota</taxon>
        <taxon>Agaricomycotina</taxon>
        <taxon>Agaricomycetes</taxon>
        <taxon>Agaricomycetidae</taxon>
        <taxon>Agaricales</taxon>
        <taxon>Marasmiineae</taxon>
        <taxon>Marasmiaceae</taxon>
        <taxon>Marasmius</taxon>
    </lineage>
</organism>
<feature type="region of interest" description="Disordered" evidence="1">
    <location>
        <begin position="164"/>
        <end position="197"/>
    </location>
</feature>
<sequence>MIPTATLSQAHDSNVWPLQYHPPSYLFVSTSNGHTTRFWSTEWLGEGGGGGVGASGEKPTDGEWDGEDEEDMMVPGFGGGGWKEEDNKYGQSVGGGFSQSDSGCRGGGGDGWAVSRYPDSVMPELAGEEEEGAEKNMILAGTRITMTLISGDAVVAVVAEGTGIGHNRDSGYGGGEYGGGGGGGGRSGRWGGRRENR</sequence>
<proteinExistence type="predicted"/>
<evidence type="ECO:0000256" key="1">
    <source>
        <dbReference type="SAM" id="MobiDB-lite"/>
    </source>
</evidence>
<comment type="caution">
    <text evidence="2">The sequence shown here is derived from an EMBL/GenBank/DDBJ whole genome shotgun (WGS) entry which is preliminary data.</text>
</comment>